<evidence type="ECO:0000256" key="18">
    <source>
        <dbReference type="SAM" id="MobiDB-lite"/>
    </source>
</evidence>
<dbReference type="GO" id="GO:0006508">
    <property type="term" value="P:proteolysis"/>
    <property type="evidence" value="ECO:0007669"/>
    <property type="project" value="InterPro"/>
</dbReference>
<reference evidence="21" key="3">
    <citation type="submission" date="2025-08" db="UniProtKB">
        <authorList>
            <consortium name="Ensembl"/>
        </authorList>
    </citation>
    <scope>IDENTIFICATION</scope>
</reference>
<keyword evidence="7 19" id="KW-1133">Transmembrane helix</keyword>
<evidence type="ECO:0000256" key="9">
    <source>
        <dbReference type="ARBA" id="ARBA00023157"/>
    </source>
</evidence>
<dbReference type="Gene3D" id="3.40.50.410">
    <property type="entry name" value="von Willebrand factor, type A domain"/>
    <property type="match status" value="1"/>
</dbReference>
<feature type="transmembrane region" description="Helical" evidence="19">
    <location>
        <begin position="917"/>
        <end position="938"/>
    </location>
</feature>
<evidence type="ECO:0000256" key="14">
    <source>
        <dbReference type="ARBA" id="ARBA00060395"/>
    </source>
</evidence>
<dbReference type="Pfam" id="PF05587">
    <property type="entry name" value="Anth_Ig"/>
    <property type="match status" value="1"/>
</dbReference>
<dbReference type="InterPro" id="IPR029045">
    <property type="entry name" value="ClpP/crotonase-like_dom_sf"/>
</dbReference>
<dbReference type="FunFam" id="3.40.50.410:FF:000017">
    <property type="entry name" value="Anthrax toxin receptor 1"/>
    <property type="match status" value="1"/>
</dbReference>
<evidence type="ECO:0000256" key="13">
    <source>
        <dbReference type="ARBA" id="ARBA00060389"/>
    </source>
</evidence>
<evidence type="ECO:0000256" key="8">
    <source>
        <dbReference type="ARBA" id="ARBA00023136"/>
    </source>
</evidence>
<reference evidence="21" key="4">
    <citation type="submission" date="2025-09" db="UniProtKB">
        <authorList>
            <consortium name="Ensembl"/>
        </authorList>
    </citation>
    <scope>IDENTIFICATION</scope>
</reference>
<keyword evidence="2" id="KW-1003">Cell membrane</keyword>
<evidence type="ECO:0000256" key="4">
    <source>
        <dbReference type="ARBA" id="ARBA00022692"/>
    </source>
</evidence>
<dbReference type="SUPFAM" id="SSF53300">
    <property type="entry name" value="vWA-like"/>
    <property type="match status" value="1"/>
</dbReference>
<dbReference type="SMART" id="SM00245">
    <property type="entry name" value="TSPc"/>
    <property type="match status" value="2"/>
</dbReference>
<feature type="domain" description="VWFA" evidence="20">
    <location>
        <begin position="634"/>
        <end position="810"/>
    </location>
</feature>
<dbReference type="InterPro" id="IPR008400">
    <property type="entry name" value="Anthrax_toxin_rcpt_extracel"/>
</dbReference>
<comment type="similarity">
    <text evidence="1">Belongs to the ATR family.</text>
</comment>
<keyword evidence="6" id="KW-0732">Signal</keyword>
<keyword evidence="10" id="KW-0675">Receptor</keyword>
<dbReference type="GO" id="GO:0031258">
    <property type="term" value="C:lamellipodium membrane"/>
    <property type="evidence" value="ECO:0007669"/>
    <property type="project" value="UniProtKB-SubCell"/>
</dbReference>
<evidence type="ECO:0000256" key="17">
    <source>
        <dbReference type="ARBA" id="ARBA00093334"/>
    </source>
</evidence>
<dbReference type="Bgee" id="ENSAMXG00000003145">
    <property type="expression patterns" value="Expressed in camera-type eye and 14 other cell types or tissues"/>
</dbReference>
<protein>
    <recommendedName>
        <fullName evidence="16">Anthrax toxin receptor 1</fullName>
    </recommendedName>
</protein>
<keyword evidence="5" id="KW-0479">Metal-binding</keyword>
<dbReference type="PANTHER" id="PTHR16059">
    <property type="entry name" value="ANTHRAX TOXIN RECEPTOR"/>
    <property type="match status" value="1"/>
</dbReference>
<evidence type="ECO:0000256" key="15">
    <source>
        <dbReference type="ARBA" id="ARBA00061894"/>
    </source>
</evidence>
<feature type="region of interest" description="Disordered" evidence="18">
    <location>
        <begin position="951"/>
        <end position="973"/>
    </location>
</feature>
<dbReference type="Pfam" id="PF05586">
    <property type="entry name" value="Ant_C"/>
    <property type="match status" value="1"/>
</dbReference>
<evidence type="ECO:0000256" key="2">
    <source>
        <dbReference type="ARBA" id="ARBA00022475"/>
    </source>
</evidence>
<evidence type="ECO:0000256" key="11">
    <source>
        <dbReference type="ARBA" id="ARBA00023180"/>
    </source>
</evidence>
<evidence type="ECO:0000313" key="22">
    <source>
        <dbReference type="Proteomes" id="UP000018467"/>
    </source>
</evidence>
<dbReference type="InterPro" id="IPR008399">
    <property type="entry name" value="Anthrax_toxin_rcpt_C"/>
</dbReference>
<dbReference type="Gene3D" id="3.90.226.10">
    <property type="entry name" value="2-enoyl-CoA Hydratase, Chain A, domain 1"/>
    <property type="match status" value="2"/>
</dbReference>
<sequence length="1154" mass="125688">MCVNTSLIVELVLFDKPLRKTKHCSSTGATRPARMAPAVALLVSLLAFSNAVHCAFSPTLIMDMAKVLMDNYCTPSKLAGMEDAIETASSNTEILSIQDPNTLAGVLTDGVQNTIYDPRVKVTYEPDYVPAVPPPMPEIPPEQLAAVVKATVNVDVLEDNIAYLKIQHIIGEEMAQKIGPLLLEHVWSKVLPTSAMVLDLRYAVSGELSGIPYIVSYYTDAEPLIHIDSVYDRPSDSTTELWSMPTLLGQRYGTSKPLIILTSKNTVGVAEDVAYSLKNLKRATIVGENTAGGSVKIDKIKVGETDFYVSVPVAKSTNPISGKSWEVTGVAPDVEVNAEDALDAATEIIKLRAGIPATVKAAASLVSENYAFESIGEYVGQKLEALADSGEYKMISSRKELEEKLTADLAKLSADKCLKVRDNSPMMLPSDISPEMLIELIKVSFQTDVFENNIGYLRFDMFGEFNQIPVVAQIIVEQVWNKVVDTDAMIIDLRNNAGGSINPIAGFSSYFFDADKEIVLDKLYDRPSGTTKDLVTLSELTGRRYGSKKSLLILTSGATAGAAEEFVYIMKNHGRAMIIGETTSGSCQPPKPFPVGDTSIILAIPTTHSDTAQGIAWEGAGIAPHIPVPAEAALDTAKGILNKHFSGQKSGSVKHHWHEIYSFVESLAEKFISPLLRMSFIVFSSRGNTIMKLTEDRERITKGLNVLRREIPGGDTFMHLGLEKANEQIHQENFGKASVIIALTDGELNEQQLVAAQQEAAKARGLGAIVYCVGVKDFNETQLATIADTIEHVFPVTGGFQALRGVIDSIIKKSCIEILAAEPSSVCAGESFQVVVRGNGFLHARKIDQVMCSFKVNDTVTLNVKPDGIEDTYLLCPAPVIDEVGKVVYLQVSMNEGLSFITSSVHITTTECFDGTILLITLLVLFLLLALLFMWWFWPLCCTVVIREPPPPPPPEPESDDEDGMPKKKWPTVDASYYGGRGVGGIKRMEVRWGGKGSTEEGAKLEKPKNAVVKMPEQEFEPFEPKPKKHGSKRTAQDRKWYSPIRGKLDAIWALFRRGYDQVSLMRPQPGDHGRCINFTRVKEEAAKAPPRTQCPAPPPPDYRPAPNPMSPPPQSPPKGPPQAQLPPGPPGPPPARVPPGPPCPPPARPPPKP</sequence>
<dbReference type="AlphaFoldDB" id="A0A3B1K5K7"/>
<accession>A0A3B1K5K7</accession>
<dbReference type="GO" id="GO:0031527">
    <property type="term" value="C:filopodium membrane"/>
    <property type="evidence" value="ECO:0007669"/>
    <property type="project" value="UniProtKB-SubCell"/>
</dbReference>
<keyword evidence="4 19" id="KW-0812">Transmembrane</keyword>
<feature type="region of interest" description="Disordered" evidence="18">
    <location>
        <begin position="1013"/>
        <end position="1039"/>
    </location>
</feature>
<dbReference type="InParanoid" id="A0A3B1K5K7"/>
<dbReference type="Pfam" id="PF11918">
    <property type="entry name" value="Peptidase_S41_N"/>
    <property type="match status" value="2"/>
</dbReference>
<evidence type="ECO:0000259" key="20">
    <source>
        <dbReference type="PROSITE" id="PS50234"/>
    </source>
</evidence>
<dbReference type="GO" id="GO:0004888">
    <property type="term" value="F:transmembrane signaling receptor activity"/>
    <property type="evidence" value="ECO:0007669"/>
    <property type="project" value="TreeGrafter"/>
</dbReference>
<dbReference type="InterPro" id="IPR005151">
    <property type="entry name" value="Tail-specific_protease"/>
</dbReference>
<evidence type="ECO:0000313" key="21">
    <source>
        <dbReference type="Ensembl" id="ENSAMXP00000049947.1"/>
    </source>
</evidence>
<dbReference type="GO" id="GO:0046872">
    <property type="term" value="F:metal ion binding"/>
    <property type="evidence" value="ECO:0007669"/>
    <property type="project" value="UniProtKB-KW"/>
</dbReference>
<organism evidence="21 22">
    <name type="scientific">Astyanax mexicanus</name>
    <name type="common">Blind cave fish</name>
    <name type="synonym">Astyanax fasciatus mexicanus</name>
    <dbReference type="NCBI Taxonomy" id="7994"/>
    <lineage>
        <taxon>Eukaryota</taxon>
        <taxon>Metazoa</taxon>
        <taxon>Chordata</taxon>
        <taxon>Craniata</taxon>
        <taxon>Vertebrata</taxon>
        <taxon>Euteleostomi</taxon>
        <taxon>Actinopterygii</taxon>
        <taxon>Neopterygii</taxon>
        <taxon>Teleostei</taxon>
        <taxon>Ostariophysi</taxon>
        <taxon>Characiformes</taxon>
        <taxon>Characoidei</taxon>
        <taxon>Acestrorhamphidae</taxon>
        <taxon>Acestrorhamphinae</taxon>
        <taxon>Astyanax</taxon>
    </lineage>
</organism>
<evidence type="ECO:0000256" key="12">
    <source>
        <dbReference type="ARBA" id="ARBA00023273"/>
    </source>
</evidence>
<dbReference type="PROSITE" id="PS50234">
    <property type="entry name" value="VWFA"/>
    <property type="match status" value="1"/>
</dbReference>
<dbReference type="SUPFAM" id="SSF52096">
    <property type="entry name" value="ClpP/crotonase"/>
    <property type="match status" value="2"/>
</dbReference>
<name>A0A3B1K5K7_ASTMX</name>
<feature type="transmembrane region" description="Helical" evidence="19">
    <location>
        <begin position="35"/>
        <end position="56"/>
    </location>
</feature>
<feature type="region of interest" description="Disordered" evidence="18">
    <location>
        <begin position="1065"/>
        <end position="1154"/>
    </location>
</feature>
<keyword evidence="22" id="KW-1185">Reference proteome</keyword>
<dbReference type="GO" id="GO:0009986">
    <property type="term" value="C:cell surface"/>
    <property type="evidence" value="ECO:0007669"/>
    <property type="project" value="TreeGrafter"/>
</dbReference>
<dbReference type="Pfam" id="PF03572">
    <property type="entry name" value="Peptidase_S41"/>
    <property type="match status" value="2"/>
</dbReference>
<comment type="function">
    <text evidence="17">Plays a role in cell attachment and migration. Interacts with extracellular matrix proteins and with the actin cytoskeleton and thereby plays an important role in normal extracellular matrix (ECM) homeostasis. Mediates adhesion of cells to type 1 collagen and gelatin, reorganization of the actin cytoskeleton and promotes cell spreading. Plays a role in the angiogenic response of cultured umbilical vein endothelial cells. May also act as a receptor for PLAU. Upon ligand binding, stimulates the phosphorylation of EGFR and ERK1/2.</text>
</comment>
<keyword evidence="8 19" id="KW-0472">Membrane</keyword>
<comment type="subunit">
    <text evidence="15">Interacts with gelatin and type 1 collagen. Interacts with the actin cytoskeleton.</text>
</comment>
<dbReference type="Ensembl" id="ENSAMXT00000037332.1">
    <property type="protein sequence ID" value="ENSAMXP00000049947.1"/>
    <property type="gene ID" value="ENSAMXG00000003145.2"/>
</dbReference>
<evidence type="ECO:0000256" key="5">
    <source>
        <dbReference type="ARBA" id="ARBA00022723"/>
    </source>
</evidence>
<keyword evidence="3" id="KW-0597">Phosphoprotein</keyword>
<evidence type="ECO:0000256" key="16">
    <source>
        <dbReference type="ARBA" id="ARBA00068139"/>
    </source>
</evidence>
<evidence type="ECO:0000256" key="6">
    <source>
        <dbReference type="ARBA" id="ARBA00022729"/>
    </source>
</evidence>
<reference evidence="22" key="2">
    <citation type="journal article" date="2014" name="Nat. Commun.">
        <title>The cavefish genome reveals candidate genes for eye loss.</title>
        <authorList>
            <person name="McGaugh S.E."/>
            <person name="Gross J.B."/>
            <person name="Aken B."/>
            <person name="Blin M."/>
            <person name="Borowsky R."/>
            <person name="Chalopin D."/>
            <person name="Hinaux H."/>
            <person name="Jeffery W.R."/>
            <person name="Keene A."/>
            <person name="Ma L."/>
            <person name="Minx P."/>
            <person name="Murphy D."/>
            <person name="O'Quin K.E."/>
            <person name="Retaux S."/>
            <person name="Rohner N."/>
            <person name="Searle S.M."/>
            <person name="Stahl B.A."/>
            <person name="Tabin C."/>
            <person name="Volff J.N."/>
            <person name="Yoshizawa M."/>
            <person name="Warren W.C."/>
        </authorList>
    </citation>
    <scope>NUCLEOTIDE SEQUENCE [LARGE SCALE GENOMIC DNA]</scope>
    <source>
        <strain evidence="22">female</strain>
    </source>
</reference>
<proteinExistence type="inferred from homology"/>
<evidence type="ECO:0000256" key="19">
    <source>
        <dbReference type="SAM" id="Phobius"/>
    </source>
</evidence>
<evidence type="ECO:0000256" key="10">
    <source>
        <dbReference type="ARBA" id="ARBA00023170"/>
    </source>
</evidence>
<comment type="subcellular location">
    <subcellularLocation>
        <location evidence="14">Cell projection</location>
        <location evidence="14">Filopodium membrane</location>
        <topology evidence="14">Single-pass type I membrane protein</topology>
    </subcellularLocation>
    <subcellularLocation>
        <location evidence="13">Cell projection</location>
        <location evidence="13">Lamellipodium membrane</location>
        <topology evidence="13">Single-pass type I membrane protein</topology>
    </subcellularLocation>
</comment>
<keyword evidence="12" id="KW-0966">Cell projection</keyword>
<dbReference type="Pfam" id="PF00092">
    <property type="entry name" value="VWA"/>
    <property type="match status" value="1"/>
</dbReference>
<evidence type="ECO:0000256" key="7">
    <source>
        <dbReference type="ARBA" id="ARBA00022989"/>
    </source>
</evidence>
<dbReference type="STRING" id="7994.ENSAMXP00000049947"/>
<dbReference type="Proteomes" id="UP000018467">
    <property type="component" value="Unassembled WGS sequence"/>
</dbReference>
<keyword evidence="11" id="KW-0325">Glycoprotein</keyword>
<keyword evidence="9" id="KW-1015">Disulfide bond</keyword>
<dbReference type="InterPro" id="IPR036465">
    <property type="entry name" value="vWFA_dom_sf"/>
</dbReference>
<dbReference type="GeneTree" id="ENSGT00940000157727"/>
<evidence type="ECO:0000256" key="1">
    <source>
        <dbReference type="ARBA" id="ARBA00008095"/>
    </source>
</evidence>
<dbReference type="CDD" id="cd07563">
    <property type="entry name" value="Peptidase_S41_IRBP"/>
    <property type="match status" value="2"/>
</dbReference>
<dbReference type="InterPro" id="IPR002035">
    <property type="entry name" value="VWF_A"/>
</dbReference>
<feature type="compositionally biased region" description="Basic and acidic residues" evidence="18">
    <location>
        <begin position="1070"/>
        <end position="1087"/>
    </location>
</feature>
<feature type="compositionally biased region" description="Pro residues" evidence="18">
    <location>
        <begin position="1096"/>
        <end position="1154"/>
    </location>
</feature>
<evidence type="ECO:0000256" key="3">
    <source>
        <dbReference type="ARBA" id="ARBA00022553"/>
    </source>
</evidence>
<dbReference type="Gene3D" id="3.30.750.44">
    <property type="match status" value="2"/>
</dbReference>
<dbReference type="GO" id="GO:0008236">
    <property type="term" value="F:serine-type peptidase activity"/>
    <property type="evidence" value="ECO:0007669"/>
    <property type="project" value="InterPro"/>
</dbReference>
<dbReference type="SMART" id="SM00327">
    <property type="entry name" value="VWA"/>
    <property type="match status" value="1"/>
</dbReference>
<reference evidence="22" key="1">
    <citation type="submission" date="2013-03" db="EMBL/GenBank/DDBJ databases">
        <authorList>
            <person name="Jeffery W."/>
            <person name="Warren W."/>
            <person name="Wilson R.K."/>
        </authorList>
    </citation>
    <scope>NUCLEOTIDE SEQUENCE</scope>
    <source>
        <strain evidence="22">female</strain>
    </source>
</reference>
<dbReference type="PANTHER" id="PTHR16059:SF16">
    <property type="entry name" value="ANTHRAX TOXIN RECEPTOR-LIKE"/>
    <property type="match status" value="1"/>
</dbReference>